<keyword evidence="3" id="KW-0378">Hydrolase</keyword>
<proteinExistence type="inferred from homology"/>
<evidence type="ECO:0000259" key="6">
    <source>
        <dbReference type="SMART" id="SM00226"/>
    </source>
</evidence>
<dbReference type="CDD" id="cd16343">
    <property type="entry name" value="LMWPTP"/>
    <property type="match status" value="1"/>
</dbReference>
<comment type="caution">
    <text evidence="7">The sequence shown here is derived from an EMBL/GenBank/DDBJ whole genome shotgun (WGS) entry which is preliminary data.</text>
</comment>
<dbReference type="Pfam" id="PF01451">
    <property type="entry name" value="LMWPc"/>
    <property type="match status" value="1"/>
</dbReference>
<sequence>MTTRVMFFCLGNICRSPLAEALFRYHVEARGLGDRFEIASSGTSGYHVGEPPDPGSVKVAKERLGLDISGQRAQRLVGAHVQAYDWLVAMDGANLRDARRLEGGERQKLVLLRDYEPSEAQRGGDVPDPWGGGPEHFEQVFEMVERCTAGLLDALMADRT</sequence>
<dbReference type="InterPro" id="IPR050438">
    <property type="entry name" value="LMW_PTPase"/>
</dbReference>
<evidence type="ECO:0000256" key="1">
    <source>
        <dbReference type="ARBA" id="ARBA00011063"/>
    </source>
</evidence>
<evidence type="ECO:0000256" key="5">
    <source>
        <dbReference type="PIRSR" id="PIRSR617867-1"/>
    </source>
</evidence>
<dbReference type="EMBL" id="VOSL01000147">
    <property type="protein sequence ID" value="TXD31601.1"/>
    <property type="molecule type" value="Genomic_DNA"/>
</dbReference>
<dbReference type="RefSeq" id="WP_146977474.1">
    <property type="nucleotide sequence ID" value="NZ_VOSL01000147.1"/>
</dbReference>
<organism evidence="7 8">
    <name type="scientific">Lujinxingia vulgaris</name>
    <dbReference type="NCBI Taxonomy" id="2600176"/>
    <lineage>
        <taxon>Bacteria</taxon>
        <taxon>Deltaproteobacteria</taxon>
        <taxon>Bradymonadales</taxon>
        <taxon>Lujinxingiaceae</taxon>
        <taxon>Lujinxingia</taxon>
    </lineage>
</organism>
<reference evidence="7 8" key="1">
    <citation type="submission" date="2019-08" db="EMBL/GenBank/DDBJ databases">
        <title>Bradymonadales sp. TMQ2.</title>
        <authorList>
            <person name="Liang Q."/>
        </authorList>
    </citation>
    <scope>NUCLEOTIDE SEQUENCE [LARGE SCALE GENOMIC DNA]</scope>
    <source>
        <strain evidence="7 8">TMQ2</strain>
    </source>
</reference>
<dbReference type="InterPro" id="IPR017867">
    <property type="entry name" value="Tyr_phospatase_low_mol_wt"/>
</dbReference>
<dbReference type="PANTHER" id="PTHR11717:SF7">
    <property type="entry name" value="LOW MOLECULAR WEIGHT PHOSPHOTYROSINE PROTEIN PHOSPHATASE"/>
    <property type="match status" value="1"/>
</dbReference>
<dbReference type="OrthoDB" id="9784339at2"/>
<dbReference type="PANTHER" id="PTHR11717">
    <property type="entry name" value="LOW MOLECULAR WEIGHT PROTEIN TYROSINE PHOSPHATASE"/>
    <property type="match status" value="1"/>
</dbReference>
<evidence type="ECO:0000256" key="4">
    <source>
        <dbReference type="ARBA" id="ARBA00022912"/>
    </source>
</evidence>
<dbReference type="InterPro" id="IPR036196">
    <property type="entry name" value="Ptyr_pPase_sf"/>
</dbReference>
<comment type="similarity">
    <text evidence="1">Belongs to the low molecular weight phosphotyrosine protein phosphatase family.</text>
</comment>
<dbReference type="PRINTS" id="PR00719">
    <property type="entry name" value="LMWPTPASE"/>
</dbReference>
<feature type="active site" description="Proton donor" evidence="5">
    <location>
        <position position="128"/>
    </location>
</feature>
<keyword evidence="4" id="KW-0904">Protein phosphatase</keyword>
<dbReference type="EC" id="3.1.3.48" evidence="2"/>
<feature type="domain" description="Phosphotyrosine protein phosphatase I" evidence="6">
    <location>
        <begin position="3"/>
        <end position="154"/>
    </location>
</feature>
<dbReference type="AlphaFoldDB" id="A0A5C6WT59"/>
<protein>
    <recommendedName>
        <fullName evidence="2">protein-tyrosine-phosphatase</fullName>
        <ecNumber evidence="2">3.1.3.48</ecNumber>
    </recommendedName>
</protein>
<evidence type="ECO:0000256" key="3">
    <source>
        <dbReference type="ARBA" id="ARBA00022801"/>
    </source>
</evidence>
<evidence type="ECO:0000313" key="7">
    <source>
        <dbReference type="EMBL" id="TXD31601.1"/>
    </source>
</evidence>
<name>A0A5C6WT59_9DELT</name>
<dbReference type="SMART" id="SM00226">
    <property type="entry name" value="LMWPc"/>
    <property type="match status" value="1"/>
</dbReference>
<dbReference type="InterPro" id="IPR023485">
    <property type="entry name" value="Ptyr_pPase"/>
</dbReference>
<evidence type="ECO:0000256" key="2">
    <source>
        <dbReference type="ARBA" id="ARBA00013064"/>
    </source>
</evidence>
<accession>A0A5C6WT59</accession>
<feature type="active site" evidence="5">
    <location>
        <position position="15"/>
    </location>
</feature>
<evidence type="ECO:0000313" key="8">
    <source>
        <dbReference type="Proteomes" id="UP000321046"/>
    </source>
</evidence>
<dbReference type="GO" id="GO:0004725">
    <property type="term" value="F:protein tyrosine phosphatase activity"/>
    <property type="evidence" value="ECO:0007669"/>
    <property type="project" value="UniProtKB-EC"/>
</dbReference>
<dbReference type="SUPFAM" id="SSF52788">
    <property type="entry name" value="Phosphotyrosine protein phosphatases I"/>
    <property type="match status" value="1"/>
</dbReference>
<feature type="active site" description="Nucleophile" evidence="5">
    <location>
        <position position="9"/>
    </location>
</feature>
<dbReference type="Gene3D" id="3.40.50.2300">
    <property type="match status" value="1"/>
</dbReference>
<dbReference type="Proteomes" id="UP000321046">
    <property type="component" value="Unassembled WGS sequence"/>
</dbReference>
<gene>
    <name evidence="7" type="ORF">FRC96_20785</name>
</gene>